<evidence type="ECO:0000256" key="8">
    <source>
        <dbReference type="RuleBase" id="RU000382"/>
    </source>
</evidence>
<dbReference type="Proteomes" id="UP000541444">
    <property type="component" value="Unassembled WGS sequence"/>
</dbReference>
<evidence type="ECO:0000256" key="1">
    <source>
        <dbReference type="ARBA" id="ARBA00001933"/>
    </source>
</evidence>
<keyword evidence="9" id="KW-0175">Coiled coil</keyword>
<evidence type="ECO:0000256" key="2">
    <source>
        <dbReference type="ARBA" id="ARBA00009533"/>
    </source>
</evidence>
<dbReference type="OrthoDB" id="1744514at2759"/>
<dbReference type="InterPro" id="IPR036875">
    <property type="entry name" value="Znf_CCHC_sf"/>
</dbReference>
<dbReference type="SUPFAM" id="SSF57756">
    <property type="entry name" value="Retrovirus zinc finger-like domains"/>
    <property type="match status" value="1"/>
</dbReference>
<dbReference type="GO" id="GO:0008270">
    <property type="term" value="F:zinc ion binding"/>
    <property type="evidence" value="ECO:0007669"/>
    <property type="project" value="UniProtKB-KW"/>
</dbReference>
<dbReference type="GO" id="GO:0006538">
    <property type="term" value="P:L-glutamate catabolic process"/>
    <property type="evidence" value="ECO:0007669"/>
    <property type="project" value="TreeGrafter"/>
</dbReference>
<name>A0A7J7P5G1_9MAGN</name>
<dbReference type="Pfam" id="PF00282">
    <property type="entry name" value="Pyridoxal_deC"/>
    <property type="match status" value="1"/>
</dbReference>
<evidence type="ECO:0000256" key="5">
    <source>
        <dbReference type="ARBA" id="ARBA00023239"/>
    </source>
</evidence>
<comment type="catalytic activity">
    <reaction evidence="6">
        <text>L-glutamate + H(+) = 4-aminobutanoate + CO2</text>
        <dbReference type="Rhea" id="RHEA:17785"/>
        <dbReference type="ChEBI" id="CHEBI:15378"/>
        <dbReference type="ChEBI" id="CHEBI:16526"/>
        <dbReference type="ChEBI" id="CHEBI:29985"/>
        <dbReference type="ChEBI" id="CHEBI:59888"/>
        <dbReference type="EC" id="4.1.1.15"/>
    </reaction>
</comment>
<evidence type="ECO:0000313" key="11">
    <source>
        <dbReference type="EMBL" id="KAF6174563.1"/>
    </source>
</evidence>
<proteinExistence type="inferred from homology"/>
<reference evidence="11 12" key="1">
    <citation type="journal article" date="2020" name="IScience">
        <title>Genome Sequencing of the Endangered Kingdonia uniflora (Circaeasteraceae, Ranunculales) Reveals Potential Mechanisms of Evolutionary Specialization.</title>
        <authorList>
            <person name="Sun Y."/>
            <person name="Deng T."/>
            <person name="Zhang A."/>
            <person name="Moore M.J."/>
            <person name="Landis J.B."/>
            <person name="Lin N."/>
            <person name="Zhang H."/>
            <person name="Zhang X."/>
            <person name="Huang J."/>
            <person name="Zhang X."/>
            <person name="Sun H."/>
            <person name="Wang H."/>
        </authorList>
    </citation>
    <scope>NUCLEOTIDE SEQUENCE [LARGE SCALE GENOMIC DNA]</scope>
    <source>
        <strain evidence="11">TB1705</strain>
        <tissue evidence="11">Leaf</tissue>
    </source>
</reference>
<gene>
    <name evidence="11" type="ORF">GIB67_006215</name>
</gene>
<dbReference type="SMART" id="SM00343">
    <property type="entry name" value="ZnF_C2HC"/>
    <property type="match status" value="2"/>
</dbReference>
<dbReference type="GO" id="GO:0004351">
    <property type="term" value="F:glutamate decarboxylase activity"/>
    <property type="evidence" value="ECO:0007669"/>
    <property type="project" value="UniProtKB-EC"/>
</dbReference>
<keyword evidence="12" id="KW-1185">Reference proteome</keyword>
<evidence type="ECO:0000256" key="9">
    <source>
        <dbReference type="SAM" id="Coils"/>
    </source>
</evidence>
<keyword evidence="4 8" id="KW-0663">Pyridoxal phosphate</keyword>
<dbReference type="AlphaFoldDB" id="A0A7J7P5G1"/>
<keyword evidence="7" id="KW-0863">Zinc-finger</keyword>
<dbReference type="InterPro" id="IPR001878">
    <property type="entry name" value="Znf_CCHC"/>
</dbReference>
<keyword evidence="7" id="KW-0479">Metal-binding</keyword>
<evidence type="ECO:0000313" key="12">
    <source>
        <dbReference type="Proteomes" id="UP000541444"/>
    </source>
</evidence>
<comment type="caution">
    <text evidence="11">The sequence shown here is derived from an EMBL/GenBank/DDBJ whole genome shotgun (WGS) entry which is preliminary data.</text>
</comment>
<keyword evidence="5 8" id="KW-0456">Lyase</keyword>
<comment type="cofactor">
    <cofactor evidence="1 8">
        <name>pyridoxal 5'-phosphate</name>
        <dbReference type="ChEBI" id="CHEBI:597326"/>
    </cofactor>
</comment>
<dbReference type="PANTHER" id="PTHR43321:SF3">
    <property type="entry name" value="GLUTAMATE DECARBOXYLASE"/>
    <property type="match status" value="1"/>
</dbReference>
<evidence type="ECO:0000259" key="10">
    <source>
        <dbReference type="PROSITE" id="PS50158"/>
    </source>
</evidence>
<dbReference type="GO" id="GO:0003676">
    <property type="term" value="F:nucleic acid binding"/>
    <property type="evidence" value="ECO:0007669"/>
    <property type="project" value="InterPro"/>
</dbReference>
<dbReference type="EMBL" id="JACGCM010000252">
    <property type="protein sequence ID" value="KAF6174563.1"/>
    <property type="molecule type" value="Genomic_DNA"/>
</dbReference>
<dbReference type="GO" id="GO:0030170">
    <property type="term" value="F:pyridoxal phosphate binding"/>
    <property type="evidence" value="ECO:0007669"/>
    <property type="project" value="InterPro"/>
</dbReference>
<evidence type="ECO:0000256" key="4">
    <source>
        <dbReference type="ARBA" id="ARBA00022898"/>
    </source>
</evidence>
<evidence type="ECO:0000256" key="3">
    <source>
        <dbReference type="ARBA" id="ARBA00012421"/>
    </source>
</evidence>
<evidence type="ECO:0000256" key="7">
    <source>
        <dbReference type="PROSITE-ProRule" id="PRU00047"/>
    </source>
</evidence>
<comment type="similarity">
    <text evidence="2 8">Belongs to the group II decarboxylase family.</text>
</comment>
<dbReference type="Gene3D" id="3.90.1150.160">
    <property type="match status" value="1"/>
</dbReference>
<dbReference type="PANTHER" id="PTHR43321">
    <property type="entry name" value="GLUTAMATE DECARBOXYLASE"/>
    <property type="match status" value="1"/>
</dbReference>
<dbReference type="GO" id="GO:0005829">
    <property type="term" value="C:cytosol"/>
    <property type="evidence" value="ECO:0007669"/>
    <property type="project" value="TreeGrafter"/>
</dbReference>
<evidence type="ECO:0000256" key="6">
    <source>
        <dbReference type="ARBA" id="ARBA00048868"/>
    </source>
</evidence>
<feature type="non-terminal residue" evidence="11">
    <location>
        <position position="1"/>
    </location>
</feature>
<dbReference type="SUPFAM" id="SSF53383">
    <property type="entry name" value="PLP-dependent transferases"/>
    <property type="match status" value="2"/>
</dbReference>
<dbReference type="InterPro" id="IPR002129">
    <property type="entry name" value="PyrdxlP-dep_de-COase"/>
</dbReference>
<sequence>VCWDEFARYFKVEMKGVKLTEGYYVMDLAKAVAMVDENIICVAAILGSTLNGEFEDVKCLNDLLMKKNKKLGTLRKLTLSERLYLSHFVLVEFLVVSVEDTDHRTEEQDLNKVECYRCHKYGHYAHSCPTKSSNRNHKAMNITTTWDDSDDDFNDHVDPFQEGGNGLRACITVLSSGSDHFDVFVLETDRDDHNNYESDNCEEPSLEELYSQLVSQLEKLKNEKQSLSGQLKTCEQNRLIAVEKVKLGEIEIEKLRLELTSTQQKLEVFYHGAKKIDKILSMSKNGSDKRGLGFNEQNVKSSSSQVTKFVKTTSTPFLPKPSIIDAPYRQTEQPFVFHVFYCEACGRKGHLAPYCRYIPQLRGRNNLRLEREKPHRSYAQSFANSFIVQKSFNGFKNVTQATEERKKGYRSIMVNYRENARMLKVGLVKMRRFNIASKDDGVPLVTFSRKDNSYYDEFKVAVKLRPLGWIVPAYTMPADAQHVKVLRVVIRKEFTRTLVVHLL</sequence>
<dbReference type="Gene3D" id="3.40.640.10">
    <property type="entry name" value="Type I PLP-dependent aspartate aminotransferase-like (Major domain)"/>
    <property type="match status" value="1"/>
</dbReference>
<dbReference type="Gene3D" id="4.10.60.10">
    <property type="entry name" value="Zinc finger, CCHC-type"/>
    <property type="match status" value="1"/>
</dbReference>
<dbReference type="InterPro" id="IPR010107">
    <property type="entry name" value="Glutamate_decarboxylase"/>
</dbReference>
<feature type="domain" description="CCHC-type" evidence="10">
    <location>
        <begin position="115"/>
        <end position="129"/>
    </location>
</feature>
<protein>
    <recommendedName>
        <fullName evidence="3">glutamate decarboxylase</fullName>
        <ecNumber evidence="3">4.1.1.15</ecNumber>
    </recommendedName>
</protein>
<dbReference type="InterPro" id="IPR015421">
    <property type="entry name" value="PyrdxlP-dep_Trfase_major"/>
</dbReference>
<dbReference type="PROSITE" id="PS50158">
    <property type="entry name" value="ZF_CCHC"/>
    <property type="match status" value="1"/>
</dbReference>
<accession>A0A7J7P5G1</accession>
<keyword evidence="7" id="KW-0862">Zinc</keyword>
<dbReference type="InterPro" id="IPR015424">
    <property type="entry name" value="PyrdxlP-dep_Trfase"/>
</dbReference>
<dbReference type="EC" id="4.1.1.15" evidence="3"/>
<feature type="coiled-coil region" evidence="9">
    <location>
        <begin position="203"/>
        <end position="237"/>
    </location>
</feature>
<organism evidence="11 12">
    <name type="scientific">Kingdonia uniflora</name>
    <dbReference type="NCBI Taxonomy" id="39325"/>
    <lineage>
        <taxon>Eukaryota</taxon>
        <taxon>Viridiplantae</taxon>
        <taxon>Streptophyta</taxon>
        <taxon>Embryophyta</taxon>
        <taxon>Tracheophyta</taxon>
        <taxon>Spermatophyta</taxon>
        <taxon>Magnoliopsida</taxon>
        <taxon>Ranunculales</taxon>
        <taxon>Circaeasteraceae</taxon>
        <taxon>Kingdonia</taxon>
    </lineage>
</organism>